<organism evidence="1 2">
    <name type="scientific">Clonostachys solani</name>
    <dbReference type="NCBI Taxonomy" id="160281"/>
    <lineage>
        <taxon>Eukaryota</taxon>
        <taxon>Fungi</taxon>
        <taxon>Dikarya</taxon>
        <taxon>Ascomycota</taxon>
        <taxon>Pezizomycotina</taxon>
        <taxon>Sordariomycetes</taxon>
        <taxon>Hypocreomycetidae</taxon>
        <taxon>Hypocreales</taxon>
        <taxon>Bionectriaceae</taxon>
        <taxon>Clonostachys</taxon>
    </lineage>
</organism>
<evidence type="ECO:0000313" key="1">
    <source>
        <dbReference type="EMBL" id="CAH0057156.1"/>
    </source>
</evidence>
<proteinExistence type="predicted"/>
<evidence type="ECO:0000313" key="2">
    <source>
        <dbReference type="Proteomes" id="UP000775872"/>
    </source>
</evidence>
<keyword evidence="2" id="KW-1185">Reference proteome</keyword>
<dbReference type="SUPFAM" id="SSF52047">
    <property type="entry name" value="RNI-like"/>
    <property type="match status" value="1"/>
</dbReference>
<reference evidence="2" key="1">
    <citation type="submission" date="2019-06" db="EMBL/GenBank/DDBJ databases">
        <authorList>
            <person name="Broberg M."/>
        </authorList>
    </citation>
    <scope>NUCLEOTIDE SEQUENCE [LARGE SCALE GENOMIC DNA]</scope>
</reference>
<dbReference type="EMBL" id="CABFOC020000074">
    <property type="protein sequence ID" value="CAH0057156.1"/>
    <property type="molecule type" value="Genomic_DNA"/>
</dbReference>
<evidence type="ECO:0008006" key="3">
    <source>
        <dbReference type="Google" id="ProtNLM"/>
    </source>
</evidence>
<dbReference type="Gene3D" id="3.80.10.10">
    <property type="entry name" value="Ribonuclease Inhibitor"/>
    <property type="match status" value="1"/>
</dbReference>
<sequence length="436" mass="50092">MELSWTRHARETSTLILDLPDEILVRIIKAAILPQGDSGLDSPERNQYDKDLIAILASVCQRFACLAIPFNYRSIRFEWPTFVAPPSRRVRLLRDTLLNNPSLGHYCQEFWFYISDFTTNVSPADFDVLIDLIGLLPEVRVLGIHGGFSLEQGEYTWESIRNCVQLMRRLECLILSREALAGLTLGPIMKELQIPSLRKLRVDGISQSDSWHSENLEEEADFTELDLSDYRETAEALACLLSWPRRLTHFRLGSYYNNTNYIDLPMFRPMLLRHRDSLVKLDIGYLAPTGRGTLLDLSDFKALKELKLSRWQIGPSGARGMLILEFKPGEVELLLAPKLEKFTLSFALCEKKMVSWSDFGHQEQYWLQCFMEIALAKRSSLREVLVLFSPHNGDITADTYPWDRIISLHDAFKPRGIVVAHSPPSLSREEWMEEAL</sequence>
<dbReference type="InterPro" id="IPR032675">
    <property type="entry name" value="LRR_dom_sf"/>
</dbReference>
<dbReference type="Proteomes" id="UP000775872">
    <property type="component" value="Unassembled WGS sequence"/>
</dbReference>
<dbReference type="AlphaFoldDB" id="A0A9P0EMZ3"/>
<comment type="caution">
    <text evidence="1">The sequence shown here is derived from an EMBL/GenBank/DDBJ whole genome shotgun (WGS) entry which is preliminary data.</text>
</comment>
<gene>
    <name evidence="1" type="ORF">CSOL1703_00006927</name>
</gene>
<accession>A0A9P0EMZ3</accession>
<reference evidence="1 2" key="2">
    <citation type="submission" date="2021-10" db="EMBL/GenBank/DDBJ databases">
        <authorList>
            <person name="Piombo E."/>
        </authorList>
    </citation>
    <scope>NUCLEOTIDE SEQUENCE [LARGE SCALE GENOMIC DNA]</scope>
</reference>
<dbReference type="OrthoDB" id="5138542at2759"/>
<name>A0A9P0EMZ3_9HYPO</name>
<protein>
    <recommendedName>
        <fullName evidence="3">F-box domain-containing protein</fullName>
    </recommendedName>
</protein>